<sequence>MASTTDQLNLEMESIKKDFFKLAMKANGIAWLNSIKIQWPSRSSSPGQETQHYTLLSPIAKKTKSKNLWNIFPLNQKAKRF</sequence>
<organism evidence="1 2">
    <name type="scientific">Quercus suber</name>
    <name type="common">Cork oak</name>
    <dbReference type="NCBI Taxonomy" id="58331"/>
    <lineage>
        <taxon>Eukaryota</taxon>
        <taxon>Viridiplantae</taxon>
        <taxon>Streptophyta</taxon>
        <taxon>Embryophyta</taxon>
        <taxon>Tracheophyta</taxon>
        <taxon>Spermatophyta</taxon>
        <taxon>Magnoliopsida</taxon>
        <taxon>eudicotyledons</taxon>
        <taxon>Gunneridae</taxon>
        <taxon>Pentapetalae</taxon>
        <taxon>rosids</taxon>
        <taxon>fabids</taxon>
        <taxon>Fagales</taxon>
        <taxon>Fagaceae</taxon>
        <taxon>Quercus</taxon>
    </lineage>
</organism>
<gene>
    <name evidence="1" type="ORF">CFP56_016374</name>
</gene>
<reference evidence="1 2" key="1">
    <citation type="journal article" date="2018" name="Sci. Data">
        <title>The draft genome sequence of cork oak.</title>
        <authorList>
            <person name="Ramos A.M."/>
            <person name="Usie A."/>
            <person name="Barbosa P."/>
            <person name="Barros P.M."/>
            <person name="Capote T."/>
            <person name="Chaves I."/>
            <person name="Simoes F."/>
            <person name="Abreu I."/>
            <person name="Carrasquinho I."/>
            <person name="Faro C."/>
            <person name="Guimaraes J.B."/>
            <person name="Mendonca D."/>
            <person name="Nobrega F."/>
            <person name="Rodrigues L."/>
            <person name="Saibo N.J.M."/>
            <person name="Varela M.C."/>
            <person name="Egas C."/>
            <person name="Matos J."/>
            <person name="Miguel C.M."/>
            <person name="Oliveira M.M."/>
            <person name="Ricardo C.P."/>
            <person name="Goncalves S."/>
        </authorList>
    </citation>
    <scope>NUCLEOTIDE SEQUENCE [LARGE SCALE GENOMIC DNA]</scope>
    <source>
        <strain evidence="2">cv. HL8</strain>
    </source>
</reference>
<proteinExistence type="predicted"/>
<name>A0AAW0KNX2_QUESU</name>
<dbReference type="Proteomes" id="UP000237347">
    <property type="component" value="Unassembled WGS sequence"/>
</dbReference>
<dbReference type="EMBL" id="PKMF04000257">
    <property type="protein sequence ID" value="KAK7840655.1"/>
    <property type="molecule type" value="Genomic_DNA"/>
</dbReference>
<dbReference type="AlphaFoldDB" id="A0AAW0KNX2"/>
<keyword evidence="2" id="KW-1185">Reference proteome</keyword>
<accession>A0AAW0KNX2</accession>
<evidence type="ECO:0000313" key="2">
    <source>
        <dbReference type="Proteomes" id="UP000237347"/>
    </source>
</evidence>
<comment type="caution">
    <text evidence="1">The sequence shown here is derived from an EMBL/GenBank/DDBJ whole genome shotgun (WGS) entry which is preliminary data.</text>
</comment>
<protein>
    <submittedName>
        <fullName evidence="1">Uncharacterized protein</fullName>
    </submittedName>
</protein>
<evidence type="ECO:0000313" key="1">
    <source>
        <dbReference type="EMBL" id="KAK7840655.1"/>
    </source>
</evidence>